<dbReference type="EMBL" id="VUJU01008233">
    <property type="protein sequence ID" value="KAF0733684.1"/>
    <property type="molecule type" value="Genomic_DNA"/>
</dbReference>
<proteinExistence type="predicted"/>
<dbReference type="Proteomes" id="UP000478052">
    <property type="component" value="Unassembled WGS sequence"/>
</dbReference>
<dbReference type="AlphaFoldDB" id="A0A6G0X1C8"/>
<keyword evidence="2" id="KW-1185">Reference proteome</keyword>
<name>A0A6G0X1C8_APHCR</name>
<reference evidence="1 2" key="1">
    <citation type="submission" date="2019-08" db="EMBL/GenBank/DDBJ databases">
        <title>Whole genome of Aphis craccivora.</title>
        <authorList>
            <person name="Voronova N.V."/>
            <person name="Shulinski R.S."/>
            <person name="Bandarenka Y.V."/>
            <person name="Zhorov D.G."/>
            <person name="Warner D."/>
        </authorList>
    </citation>
    <scope>NUCLEOTIDE SEQUENCE [LARGE SCALE GENOMIC DNA]</scope>
    <source>
        <strain evidence="1">180601</strain>
        <tissue evidence="1">Whole Body</tissue>
    </source>
</reference>
<protein>
    <submittedName>
        <fullName evidence="1">SCAN domain-containing protein 3-like</fullName>
    </submittedName>
</protein>
<sequence>MKLVPLKVNFNNFNFTLKINLKYAESFVQIETVPTTSPISLREVPRKCSNLGDQGYDRCNFKQQCKINKCKCRAAGKLCTSKCHDSLRGRHTRMCCLCPIHA</sequence>
<accession>A0A6G0X1C8</accession>
<comment type="caution">
    <text evidence="1">The sequence shown here is derived from an EMBL/GenBank/DDBJ whole genome shotgun (WGS) entry which is preliminary data.</text>
</comment>
<evidence type="ECO:0000313" key="1">
    <source>
        <dbReference type="EMBL" id="KAF0733684.1"/>
    </source>
</evidence>
<gene>
    <name evidence="1" type="ORF">FWK35_00034347</name>
</gene>
<evidence type="ECO:0000313" key="2">
    <source>
        <dbReference type="Proteomes" id="UP000478052"/>
    </source>
</evidence>
<organism evidence="1 2">
    <name type="scientific">Aphis craccivora</name>
    <name type="common">Cowpea aphid</name>
    <dbReference type="NCBI Taxonomy" id="307492"/>
    <lineage>
        <taxon>Eukaryota</taxon>
        <taxon>Metazoa</taxon>
        <taxon>Ecdysozoa</taxon>
        <taxon>Arthropoda</taxon>
        <taxon>Hexapoda</taxon>
        <taxon>Insecta</taxon>
        <taxon>Pterygota</taxon>
        <taxon>Neoptera</taxon>
        <taxon>Paraneoptera</taxon>
        <taxon>Hemiptera</taxon>
        <taxon>Sternorrhyncha</taxon>
        <taxon>Aphidomorpha</taxon>
        <taxon>Aphidoidea</taxon>
        <taxon>Aphididae</taxon>
        <taxon>Aphidini</taxon>
        <taxon>Aphis</taxon>
        <taxon>Aphis</taxon>
    </lineage>
</organism>